<dbReference type="InterPro" id="IPR036388">
    <property type="entry name" value="WH-like_DNA-bd_sf"/>
</dbReference>
<dbReference type="AlphaFoldDB" id="A0A285H3A8"/>
<evidence type="ECO:0000256" key="4">
    <source>
        <dbReference type="ARBA" id="ARBA00023163"/>
    </source>
</evidence>
<dbReference type="InterPro" id="IPR007737">
    <property type="entry name" value="Mga_HTH"/>
</dbReference>
<dbReference type="SUPFAM" id="SSF63520">
    <property type="entry name" value="PTS-regulatory domain, PRD"/>
    <property type="match status" value="1"/>
</dbReference>
<keyword evidence="2" id="KW-0805">Transcription regulation</keyword>
<dbReference type="PANTHER" id="PTHR30185:SF18">
    <property type="entry name" value="TRANSCRIPTIONAL REGULATOR MTLR"/>
    <property type="match status" value="1"/>
</dbReference>
<dbReference type="InterPro" id="IPR013196">
    <property type="entry name" value="HTH_11"/>
</dbReference>
<evidence type="ECO:0000259" key="5">
    <source>
        <dbReference type="PROSITE" id="PS51372"/>
    </source>
</evidence>
<dbReference type="Pfam" id="PF08279">
    <property type="entry name" value="HTH_11"/>
    <property type="match status" value="1"/>
</dbReference>
<dbReference type="Gene3D" id="1.10.1790.10">
    <property type="entry name" value="PRD domain"/>
    <property type="match status" value="1"/>
</dbReference>
<dbReference type="InterPro" id="IPR036634">
    <property type="entry name" value="PRD_sf"/>
</dbReference>
<dbReference type="Proteomes" id="UP000219573">
    <property type="component" value="Unassembled WGS sequence"/>
</dbReference>
<evidence type="ECO:0000313" key="6">
    <source>
        <dbReference type="EMBL" id="SNY30215.1"/>
    </source>
</evidence>
<keyword evidence="3" id="KW-0010">Activator</keyword>
<dbReference type="PROSITE" id="PS51372">
    <property type="entry name" value="PRD_2"/>
    <property type="match status" value="1"/>
</dbReference>
<keyword evidence="7" id="KW-1185">Reference proteome</keyword>
<feature type="domain" description="PRD" evidence="5">
    <location>
        <begin position="317"/>
        <end position="429"/>
    </location>
</feature>
<dbReference type="GO" id="GO:0006355">
    <property type="term" value="P:regulation of DNA-templated transcription"/>
    <property type="evidence" value="ECO:0007669"/>
    <property type="project" value="InterPro"/>
</dbReference>
<dbReference type="RefSeq" id="WP_143786668.1">
    <property type="nucleotide sequence ID" value="NZ_OBDZ01000013.1"/>
</dbReference>
<dbReference type="Pfam" id="PF05043">
    <property type="entry name" value="Mga"/>
    <property type="match status" value="1"/>
</dbReference>
<name>A0A285H3A8_9FIRM</name>
<keyword evidence="1" id="KW-0677">Repeat</keyword>
<dbReference type="Pfam" id="PF00874">
    <property type="entry name" value="PRD"/>
    <property type="match status" value="1"/>
</dbReference>
<dbReference type="Gene3D" id="1.10.10.10">
    <property type="entry name" value="Winged helix-like DNA-binding domain superfamily/Winged helix DNA-binding domain"/>
    <property type="match status" value="2"/>
</dbReference>
<dbReference type="InterPro" id="IPR050661">
    <property type="entry name" value="BglG_antiterminators"/>
</dbReference>
<gene>
    <name evidence="6" type="ORF">SAMN06265827_11376</name>
</gene>
<dbReference type="SUPFAM" id="SSF46785">
    <property type="entry name" value="Winged helix' DNA-binding domain"/>
    <property type="match status" value="1"/>
</dbReference>
<protein>
    <submittedName>
        <fullName evidence="6">Transcriptional antiterminator</fullName>
    </submittedName>
</protein>
<sequence>MLNLSKCRYNKIIDSLLRAERIVTIKELANRCNVSSRTIRSDLKELELELDKFSISLYKRPGVGVWLEAADNDRKLLESELSRKEIEYVVLSPRERINDIIKRLLLNHKDYTIMALAEELSVSRSTIIKDLLEVEQWLNKYQLMLRRIKNYGIYIEGREIHLREAMVNIIFELLDNQLEEISQLLMNNKSIYPQNYDVLREFCSNIDLKKIKRIIETNKIKNNYLYSRRSILYITFYGSVTLKRIKEGKEIKLTSHELKELNKLKLYKIFKSFKGILEKIMGLKISQDEFGGGFLQCLAQEFYLEKKVGDGQEVLNRIDEEVIDIMNRFIAIAERRLGINIKDDTTAYINLMLYINHILKKAKYGVSRSILSDIDNGIIEDVKEFHPNIFKIAAEIKEIFRRYSIAIKQYDIYHIALLLLSIFEKSKDKIKALVIFHENRVINDLIKTRLINKMANFKIVKTLYYYQLDEEISEKVDVIISYKRLSQVPEAIVISPLVDDNDIEIINNKVKLAKDNWKIGN</sequence>
<dbReference type="InterPro" id="IPR011608">
    <property type="entry name" value="PRD"/>
</dbReference>
<dbReference type="OrthoDB" id="3175596at2"/>
<dbReference type="PANTHER" id="PTHR30185">
    <property type="entry name" value="CRYPTIC BETA-GLUCOSIDE BGL OPERON ANTITERMINATOR"/>
    <property type="match status" value="1"/>
</dbReference>
<keyword evidence="4" id="KW-0804">Transcription</keyword>
<evidence type="ECO:0000256" key="2">
    <source>
        <dbReference type="ARBA" id="ARBA00023015"/>
    </source>
</evidence>
<dbReference type="EMBL" id="OBDZ01000013">
    <property type="protein sequence ID" value="SNY30215.1"/>
    <property type="molecule type" value="Genomic_DNA"/>
</dbReference>
<evidence type="ECO:0000313" key="7">
    <source>
        <dbReference type="Proteomes" id="UP000219573"/>
    </source>
</evidence>
<dbReference type="InterPro" id="IPR036390">
    <property type="entry name" value="WH_DNA-bd_sf"/>
</dbReference>
<evidence type="ECO:0000256" key="1">
    <source>
        <dbReference type="ARBA" id="ARBA00022737"/>
    </source>
</evidence>
<proteinExistence type="predicted"/>
<evidence type="ECO:0000256" key="3">
    <source>
        <dbReference type="ARBA" id="ARBA00023159"/>
    </source>
</evidence>
<accession>A0A285H3A8</accession>
<reference evidence="7" key="1">
    <citation type="submission" date="2017-09" db="EMBL/GenBank/DDBJ databases">
        <authorList>
            <person name="Varghese N."/>
            <person name="Submissions S."/>
        </authorList>
    </citation>
    <scope>NUCLEOTIDE SEQUENCE [LARGE SCALE GENOMIC DNA]</scope>
    <source>
        <strain evidence="7">MSL47</strain>
    </source>
</reference>
<organism evidence="6 7">
    <name type="scientific">Orenia metallireducens</name>
    <dbReference type="NCBI Taxonomy" id="1413210"/>
    <lineage>
        <taxon>Bacteria</taxon>
        <taxon>Bacillati</taxon>
        <taxon>Bacillota</taxon>
        <taxon>Clostridia</taxon>
        <taxon>Halanaerobiales</taxon>
        <taxon>Halobacteroidaceae</taxon>
        <taxon>Orenia</taxon>
    </lineage>
</organism>
<dbReference type="STRING" id="1413210.U472_07970"/>